<feature type="chain" id="PRO_5043618140" evidence="1">
    <location>
        <begin position="42"/>
        <end position="224"/>
    </location>
</feature>
<feature type="non-terminal residue" evidence="2">
    <location>
        <position position="1"/>
    </location>
</feature>
<accession>A0AAV2QVW4</accession>
<name>A0AAV2QVW4_MEGNR</name>
<feature type="signal peptide" evidence="1">
    <location>
        <begin position="1"/>
        <end position="41"/>
    </location>
</feature>
<comment type="caution">
    <text evidence="2">The sequence shown here is derived from an EMBL/GenBank/DDBJ whole genome shotgun (WGS) entry which is preliminary data.</text>
</comment>
<proteinExistence type="predicted"/>
<keyword evidence="1" id="KW-0732">Signal</keyword>
<dbReference type="EMBL" id="CAXKWB010010403">
    <property type="protein sequence ID" value="CAL4097840.1"/>
    <property type="molecule type" value="Genomic_DNA"/>
</dbReference>
<evidence type="ECO:0000313" key="3">
    <source>
        <dbReference type="Proteomes" id="UP001497623"/>
    </source>
</evidence>
<keyword evidence="3" id="KW-1185">Reference proteome</keyword>
<dbReference type="Proteomes" id="UP001497623">
    <property type="component" value="Unassembled WGS sequence"/>
</dbReference>
<organism evidence="2 3">
    <name type="scientific">Meganyctiphanes norvegica</name>
    <name type="common">Northern krill</name>
    <name type="synonym">Thysanopoda norvegica</name>
    <dbReference type="NCBI Taxonomy" id="48144"/>
    <lineage>
        <taxon>Eukaryota</taxon>
        <taxon>Metazoa</taxon>
        <taxon>Ecdysozoa</taxon>
        <taxon>Arthropoda</taxon>
        <taxon>Crustacea</taxon>
        <taxon>Multicrustacea</taxon>
        <taxon>Malacostraca</taxon>
        <taxon>Eumalacostraca</taxon>
        <taxon>Eucarida</taxon>
        <taxon>Euphausiacea</taxon>
        <taxon>Euphausiidae</taxon>
        <taxon>Meganyctiphanes</taxon>
    </lineage>
</organism>
<gene>
    <name evidence="2" type="ORF">MNOR_LOCUS16090</name>
</gene>
<reference evidence="2 3" key="1">
    <citation type="submission" date="2024-05" db="EMBL/GenBank/DDBJ databases">
        <authorList>
            <person name="Wallberg A."/>
        </authorList>
    </citation>
    <scope>NUCLEOTIDE SEQUENCE [LARGE SCALE GENOMIC DNA]</scope>
</reference>
<protein>
    <submittedName>
        <fullName evidence="2">Uncharacterized protein</fullName>
    </submittedName>
</protein>
<dbReference type="AlphaFoldDB" id="A0AAV2QVW4"/>
<evidence type="ECO:0000313" key="2">
    <source>
        <dbReference type="EMBL" id="CAL4097840.1"/>
    </source>
</evidence>
<sequence>NSTIKCGGGGGSNSSSWRLAQARATHRTICTLLLAAHTALAAQLETIAAIMPPWAANPISAAQSTPPTPHPTRLKVDNLSDVAKSVVDCEEDFLVAANSDIAQLCAENILLWQHFLTVAIGSEPVRQHLARQHHMQRVKRFAEAFFVVDNPRPSASGCYDSNYQNYVIVSEAVRRSRYFNLLPPLAVECVEMDGDLTSLPVIFEDQYQHVAEFARRRSIVSRKS</sequence>
<feature type="non-terminal residue" evidence="2">
    <location>
        <position position="224"/>
    </location>
</feature>
<evidence type="ECO:0000256" key="1">
    <source>
        <dbReference type="SAM" id="SignalP"/>
    </source>
</evidence>